<reference evidence="1 2" key="1">
    <citation type="journal article" date="2019" name="Nat. Med.">
        <title>A library of human gut bacterial isolates paired with longitudinal multiomics data enables mechanistic microbiome research.</title>
        <authorList>
            <person name="Poyet M."/>
            <person name="Groussin M."/>
            <person name="Gibbons S.M."/>
            <person name="Avila-Pacheco J."/>
            <person name="Jiang X."/>
            <person name="Kearney S.M."/>
            <person name="Perrotta A.R."/>
            <person name="Berdy B."/>
            <person name="Zhao S."/>
            <person name="Lieberman T.D."/>
            <person name="Swanson P.K."/>
            <person name="Smith M."/>
            <person name="Roesemann S."/>
            <person name="Alexander J.E."/>
            <person name="Rich S.A."/>
            <person name="Livny J."/>
            <person name="Vlamakis H."/>
            <person name="Clish C."/>
            <person name="Bullock K."/>
            <person name="Deik A."/>
            <person name="Scott J."/>
            <person name="Pierce K.A."/>
            <person name="Xavier R.J."/>
            <person name="Alm E.J."/>
        </authorList>
    </citation>
    <scope>NUCLEOTIDE SEQUENCE [LARGE SCALE GENOMIC DNA]</scope>
    <source>
        <strain evidence="1 2">BIOML-A2</strain>
    </source>
</reference>
<protein>
    <submittedName>
        <fullName evidence="1">DUF2634 domain-containing protein</fullName>
    </submittedName>
</protein>
<evidence type="ECO:0000313" key="1">
    <source>
        <dbReference type="EMBL" id="MSB19752.1"/>
    </source>
</evidence>
<dbReference type="AlphaFoldDB" id="A0A6I2R8Z0"/>
<dbReference type="InterPro" id="IPR020288">
    <property type="entry name" value="Sheath_initiator"/>
</dbReference>
<dbReference type="Pfam" id="PF10934">
    <property type="entry name" value="Sheath_initiator"/>
    <property type="match status" value="1"/>
</dbReference>
<dbReference type="SUPFAM" id="SSF160719">
    <property type="entry name" value="gpW/gp25-like"/>
    <property type="match status" value="1"/>
</dbReference>
<gene>
    <name evidence="1" type="ORF">GKE97_09490</name>
</gene>
<dbReference type="Proteomes" id="UP000434475">
    <property type="component" value="Unassembled WGS sequence"/>
</dbReference>
<dbReference type="EMBL" id="WKPR01000007">
    <property type="protein sequence ID" value="MSB19752.1"/>
    <property type="molecule type" value="Genomic_DNA"/>
</dbReference>
<comment type="caution">
    <text evidence="1">The sequence shown here is derived from an EMBL/GenBank/DDBJ whole genome shotgun (WGS) entry which is preliminary data.</text>
</comment>
<sequence length="124" mass="13804">MQDNWTLKIDPESRDLILDDAGVLETVSGDDTTAQAVRLTLEVYRGEFPFDPTHGTEYERIMGKKWSELEDDEIPEVIRDAVFQEPQVAEVSAVDYELVGRGLEVSVTGRLQSGNTITTEVSTA</sequence>
<proteinExistence type="predicted"/>
<dbReference type="RefSeq" id="WP_172697608.1">
    <property type="nucleotide sequence ID" value="NZ_WKPR01000007.1"/>
</dbReference>
<name>A0A6I2R8Z0_FLAPL</name>
<dbReference type="Gene3D" id="3.10.450.40">
    <property type="match status" value="1"/>
</dbReference>
<evidence type="ECO:0000313" key="2">
    <source>
        <dbReference type="Proteomes" id="UP000434475"/>
    </source>
</evidence>
<organism evidence="1 2">
    <name type="scientific">Flavonifractor plautii</name>
    <name type="common">Fusobacterium plautii</name>
    <dbReference type="NCBI Taxonomy" id="292800"/>
    <lineage>
        <taxon>Bacteria</taxon>
        <taxon>Bacillati</taxon>
        <taxon>Bacillota</taxon>
        <taxon>Clostridia</taxon>
        <taxon>Eubacteriales</taxon>
        <taxon>Oscillospiraceae</taxon>
        <taxon>Flavonifractor</taxon>
    </lineage>
</organism>
<accession>A0A6I2R8Z0</accession>